<proteinExistence type="predicted"/>
<dbReference type="InterPro" id="IPR014729">
    <property type="entry name" value="Rossmann-like_a/b/a_fold"/>
</dbReference>
<organism evidence="1 2">
    <name type="scientific">Candidatus Endobugula sertula</name>
    <name type="common">Bugula neritina bacterial symbiont</name>
    <dbReference type="NCBI Taxonomy" id="62101"/>
    <lineage>
        <taxon>Bacteria</taxon>
        <taxon>Pseudomonadati</taxon>
        <taxon>Pseudomonadota</taxon>
        <taxon>Gammaproteobacteria</taxon>
        <taxon>Cellvibrionales</taxon>
        <taxon>Cellvibrionaceae</taxon>
        <taxon>Candidatus Endobugula</taxon>
    </lineage>
</organism>
<reference evidence="1 2" key="1">
    <citation type="journal article" date="2016" name="Appl. Environ. Microbiol.">
        <title>Lack of Overt Genome Reduction in the Bryostatin-Producing Bryozoan Symbiont "Candidatus Endobugula sertula".</title>
        <authorList>
            <person name="Miller I.J."/>
            <person name="Vanee N."/>
            <person name="Fong S.S."/>
            <person name="Lim-Fong G.E."/>
            <person name="Kwan J.C."/>
        </authorList>
    </citation>
    <scope>NUCLEOTIDE SEQUENCE [LARGE SCALE GENOMIC DNA]</scope>
    <source>
        <strain evidence="1">AB1-4</strain>
    </source>
</reference>
<dbReference type="Proteomes" id="UP000242502">
    <property type="component" value="Unassembled WGS sequence"/>
</dbReference>
<evidence type="ECO:0000313" key="1">
    <source>
        <dbReference type="EMBL" id="ODS23554.1"/>
    </source>
</evidence>
<comment type="caution">
    <text evidence="1">The sequence shown here is derived from an EMBL/GenBank/DDBJ whole genome shotgun (WGS) entry which is preliminary data.</text>
</comment>
<dbReference type="STRING" id="62101.AB835_08045"/>
<sequence length="246" mass="27942">MLVVSYGGGINSKALLVGMFECGINPDAILFADTGGESPHTYADIASMESWLSSIAFPSITVVKVASKTLEQDCLDRKALPSVAYGYKTCSQRFKREPQEKWLNNWEPAKAVWKAGHKITKVIGFDADEPQRAQKYESDKYTQWYPLLDWNWGREECIEAIDRAKLSQPGKSSCFFCPNRKTSEIRELADQYPELIARAIHMEQNAELTSIKGLGRTWSWEDLLRTKEVFGFPDRFSQMPCDCFEG</sequence>
<dbReference type="EMBL" id="MDLC01000025">
    <property type="protein sequence ID" value="ODS23554.1"/>
    <property type="molecule type" value="Genomic_DNA"/>
</dbReference>
<evidence type="ECO:0008006" key="3">
    <source>
        <dbReference type="Google" id="ProtNLM"/>
    </source>
</evidence>
<dbReference type="AlphaFoldDB" id="A0A1D2QPR6"/>
<dbReference type="Gene3D" id="3.40.50.620">
    <property type="entry name" value="HUPs"/>
    <property type="match status" value="1"/>
</dbReference>
<name>A0A1D2QPR6_9GAMM</name>
<dbReference type="SUPFAM" id="SSF52402">
    <property type="entry name" value="Adenine nucleotide alpha hydrolases-like"/>
    <property type="match status" value="1"/>
</dbReference>
<protein>
    <recommendedName>
        <fullName evidence="3">Phosphoadenosine phosphosulphate reductase domain-containing protein</fullName>
    </recommendedName>
</protein>
<accession>A0A1D2QPR6</accession>
<evidence type="ECO:0000313" key="2">
    <source>
        <dbReference type="Proteomes" id="UP000242502"/>
    </source>
</evidence>
<gene>
    <name evidence="1" type="ORF">AB835_08045</name>
</gene>